<dbReference type="PROSITE" id="PS51186">
    <property type="entry name" value="GNAT"/>
    <property type="match status" value="1"/>
</dbReference>
<protein>
    <submittedName>
        <fullName evidence="2">N-acetyltransferase</fullName>
    </submittedName>
</protein>
<dbReference type="Pfam" id="PF13302">
    <property type="entry name" value="Acetyltransf_3"/>
    <property type="match status" value="1"/>
</dbReference>
<comment type="caution">
    <text evidence="2">The sequence shown here is derived from an EMBL/GenBank/DDBJ whole genome shotgun (WGS) entry which is preliminary data.</text>
</comment>
<evidence type="ECO:0000259" key="1">
    <source>
        <dbReference type="PROSITE" id="PS51186"/>
    </source>
</evidence>
<name>A0A7C5Y7Q2_9BACT</name>
<dbReference type="InterPro" id="IPR016181">
    <property type="entry name" value="Acyl_CoA_acyltransferase"/>
</dbReference>
<dbReference type="InterPro" id="IPR000182">
    <property type="entry name" value="GNAT_dom"/>
</dbReference>
<feature type="domain" description="N-acetyltransferase" evidence="1">
    <location>
        <begin position="1"/>
        <end position="101"/>
    </location>
</feature>
<organism evidence="2">
    <name type="scientific">Fervidobacterium nodosum</name>
    <dbReference type="NCBI Taxonomy" id="2424"/>
    <lineage>
        <taxon>Bacteria</taxon>
        <taxon>Thermotogati</taxon>
        <taxon>Thermotogota</taxon>
        <taxon>Thermotogae</taxon>
        <taxon>Thermotogales</taxon>
        <taxon>Fervidobacteriaceae</taxon>
        <taxon>Fervidobacterium</taxon>
    </lineage>
</organism>
<reference evidence="2" key="1">
    <citation type="journal article" date="2020" name="mSystems">
        <title>Genome- and Community-Level Interaction Insights into Carbon Utilization and Element Cycling Functions of Hydrothermarchaeota in Hydrothermal Sediment.</title>
        <authorList>
            <person name="Zhou Z."/>
            <person name="Liu Y."/>
            <person name="Xu W."/>
            <person name="Pan J."/>
            <person name="Luo Z.H."/>
            <person name="Li M."/>
        </authorList>
    </citation>
    <scope>NUCLEOTIDE SEQUENCE [LARGE SCALE GENOMIC DNA]</scope>
    <source>
        <strain evidence="2">SpSt-1088</strain>
    </source>
</reference>
<keyword evidence="2" id="KW-0808">Transferase</keyword>
<proteinExistence type="predicted"/>
<evidence type="ECO:0000313" key="2">
    <source>
        <dbReference type="EMBL" id="HHR33411.1"/>
    </source>
</evidence>
<accession>A0A7C5Y7Q2</accession>
<dbReference type="PANTHER" id="PTHR43415:SF3">
    <property type="entry name" value="GNAT-FAMILY ACETYLTRANSFERASE"/>
    <property type="match status" value="1"/>
</dbReference>
<dbReference type="SUPFAM" id="SSF55729">
    <property type="entry name" value="Acyl-CoA N-acyltransferases (Nat)"/>
    <property type="match status" value="1"/>
</dbReference>
<dbReference type="GO" id="GO:0016747">
    <property type="term" value="F:acyltransferase activity, transferring groups other than amino-acyl groups"/>
    <property type="evidence" value="ECO:0007669"/>
    <property type="project" value="InterPro"/>
</dbReference>
<dbReference type="AlphaFoldDB" id="A0A7C5Y7Q2"/>
<dbReference type="Gene3D" id="3.40.630.30">
    <property type="match status" value="1"/>
</dbReference>
<dbReference type="PANTHER" id="PTHR43415">
    <property type="entry name" value="SPERMIDINE N(1)-ACETYLTRANSFERASE"/>
    <property type="match status" value="1"/>
</dbReference>
<dbReference type="EMBL" id="DRXW01000036">
    <property type="protein sequence ID" value="HHR33411.1"/>
    <property type="molecule type" value="Genomic_DNA"/>
</dbReference>
<sequence length="112" mass="13144">MRALKCGVLEPRISIKAINKNAYITYYVKRQHRGKGLGLVMLKNALKFGFEELNLNRITAEVYEYNTASNNVLLKLGFKEEGRLRKAKFHKSRFWDIIIYGLLNEEFKNFEV</sequence>
<gene>
    <name evidence="2" type="ORF">ENM46_00510</name>
</gene>